<dbReference type="RefSeq" id="WP_263953636.1">
    <property type="nucleotide sequence ID" value="NZ_JAOYFC010000002.1"/>
</dbReference>
<organism evidence="2 3">
    <name type="scientific">Halocynthiibacter halioticoli</name>
    <dbReference type="NCBI Taxonomy" id="2986804"/>
    <lineage>
        <taxon>Bacteria</taxon>
        <taxon>Pseudomonadati</taxon>
        <taxon>Pseudomonadota</taxon>
        <taxon>Alphaproteobacteria</taxon>
        <taxon>Rhodobacterales</taxon>
        <taxon>Paracoccaceae</taxon>
        <taxon>Halocynthiibacter</taxon>
    </lineage>
</organism>
<dbReference type="GO" id="GO:0009401">
    <property type="term" value="P:phosphoenolpyruvate-dependent sugar phosphotransferase system"/>
    <property type="evidence" value="ECO:0007669"/>
    <property type="project" value="TreeGrafter"/>
</dbReference>
<evidence type="ECO:0000256" key="1">
    <source>
        <dbReference type="ARBA" id="ARBA00005007"/>
    </source>
</evidence>
<dbReference type="SUPFAM" id="SSF51569">
    <property type="entry name" value="Aldolase"/>
    <property type="match status" value="1"/>
</dbReference>
<sequence>MTPLDRFLALPTSFNEGHKRGLTSVCSAHPLVIEAALLEASEAEETPCIEATCNQVNQDGGYTGMTPQDFRDLVFSIARKLEIDPNGILLGGDHLGPNPWRDLPAKEAMAKALTMTHAYAAAGFGKIHLDASMSCADDPTPLPAKTVAERAALLAQAAEEGAASAGHPLPGYIIGTEVPVPGGAAEALDHVVVSNPQDAEETISLHQESFKSNKLDAALDRVVALVVQPGVEFGQTDIHRYNRIEARDLIAWRDAAGKLVFEAHSTDYQTAQALTELVVDGFAILKVGPGLTFALREAYYSLDQIAGDISAEYEAGTLAGVMEDVMQRNPQYWQPYVEGDTDEQYRQRHEGLSDRIRYLWPDAAAVAAIDRLMMQFAGKTVSVEQLGKHHPDLKVTAPMTARDVIIQAVRQALSGYTSACKQG</sequence>
<dbReference type="Gene3D" id="1.10.400.20">
    <property type="entry name" value="putative tagatose 6-phosphate kinase domain like"/>
    <property type="match status" value="1"/>
</dbReference>
<comment type="caution">
    <text evidence="2">The sequence shown here is derived from an EMBL/GenBank/DDBJ whole genome shotgun (WGS) entry which is preliminary data.</text>
</comment>
<evidence type="ECO:0000313" key="2">
    <source>
        <dbReference type="EMBL" id="MCV6824784.1"/>
    </source>
</evidence>
<evidence type="ECO:0000313" key="3">
    <source>
        <dbReference type="Proteomes" id="UP001208041"/>
    </source>
</evidence>
<proteinExistence type="predicted"/>
<dbReference type="Proteomes" id="UP001208041">
    <property type="component" value="Unassembled WGS sequence"/>
</dbReference>
<dbReference type="Gene3D" id="3.20.20.70">
    <property type="entry name" value="Aldolase class I"/>
    <property type="match status" value="1"/>
</dbReference>
<dbReference type="EMBL" id="JAOYFC010000002">
    <property type="protein sequence ID" value="MCV6824784.1"/>
    <property type="molecule type" value="Genomic_DNA"/>
</dbReference>
<dbReference type="PANTHER" id="PTHR32502:SF2">
    <property type="entry name" value="D-TAGATOSE-1,6-BISPHOSPHATE ALDOLASE SUBUNIT KBAZ"/>
    <property type="match status" value="1"/>
</dbReference>
<dbReference type="GO" id="GO:0005975">
    <property type="term" value="P:carbohydrate metabolic process"/>
    <property type="evidence" value="ECO:0007669"/>
    <property type="project" value="InterPro"/>
</dbReference>
<dbReference type="InterPro" id="IPR050303">
    <property type="entry name" value="GatZ_KbaZ_carbometab"/>
</dbReference>
<dbReference type="InterPro" id="IPR013785">
    <property type="entry name" value="Aldolase_TIM"/>
</dbReference>
<gene>
    <name evidence="2" type="ORF">OH136_09475</name>
</gene>
<name>A0AAE3IZB5_9RHOB</name>
<keyword evidence="3" id="KW-1185">Reference proteome</keyword>
<comment type="pathway">
    <text evidence="1">Carbohydrate metabolism.</text>
</comment>
<dbReference type="PANTHER" id="PTHR32502">
    <property type="entry name" value="N-ACETYLGALACTOSAMINE PERMEASE II COMPONENT-RELATED"/>
    <property type="match status" value="1"/>
</dbReference>
<accession>A0AAE3IZB5</accession>
<reference evidence="2" key="1">
    <citation type="submission" date="2022-10" db="EMBL/GenBank/DDBJ databases">
        <authorList>
            <person name="Yue Y."/>
        </authorList>
    </citation>
    <scope>NUCLEOTIDE SEQUENCE</scope>
    <source>
        <strain evidence="2">Z654</strain>
    </source>
</reference>
<dbReference type="InterPro" id="IPR012062">
    <property type="entry name" value="GatZ/KbaZ-like"/>
</dbReference>
<dbReference type="PIRSF" id="PIRSF009264">
    <property type="entry name" value="TagBP_ald_AgaZ"/>
    <property type="match status" value="1"/>
</dbReference>
<protein>
    <submittedName>
        <fullName evidence="2">Class II D-tagatose-bisphosphate aldolase, non-catalytic subunit</fullName>
    </submittedName>
</protein>
<dbReference type="Pfam" id="PF08013">
    <property type="entry name" value="GatZ_KbaZ-like"/>
    <property type="match status" value="1"/>
</dbReference>
<dbReference type="GO" id="GO:0005886">
    <property type="term" value="C:plasma membrane"/>
    <property type="evidence" value="ECO:0007669"/>
    <property type="project" value="TreeGrafter"/>
</dbReference>
<dbReference type="AlphaFoldDB" id="A0AAE3IZB5"/>